<organism evidence="1 2">
    <name type="scientific">Eretmocerus hayati</name>
    <dbReference type="NCBI Taxonomy" id="131215"/>
    <lineage>
        <taxon>Eukaryota</taxon>
        <taxon>Metazoa</taxon>
        <taxon>Ecdysozoa</taxon>
        <taxon>Arthropoda</taxon>
        <taxon>Hexapoda</taxon>
        <taxon>Insecta</taxon>
        <taxon>Pterygota</taxon>
        <taxon>Neoptera</taxon>
        <taxon>Endopterygota</taxon>
        <taxon>Hymenoptera</taxon>
        <taxon>Apocrita</taxon>
        <taxon>Proctotrupomorpha</taxon>
        <taxon>Chalcidoidea</taxon>
        <taxon>Aphelinidae</taxon>
        <taxon>Aphelininae</taxon>
        <taxon>Eretmocerus</taxon>
    </lineage>
</organism>
<dbReference type="Proteomes" id="UP001239111">
    <property type="component" value="Chromosome 3"/>
</dbReference>
<sequence length="400" mass="45625">MSFCGRLSSISPTSPASDSNTSTQTKNASFVTARGPQHGGWTGFEPIMENSGIVGARCLLCGVTRIKRDRKTLSEHHEKCKKDHQDSSSHNKEGSFEEQAISPAGLSENVSSMNINQSPTPRSTPSKASDGSISKKRRSQESGKNEVSSKIKDNAFLKFLIENGLPLKSANTNRFREFFLLMDPSFCVPSENDLKGEILLDTFQEYLEKNLERNIQKIMYVNLFKGHDGNNYMISVLVDSRKDHVFIDFERIDSFDESIFKEFCEKSVEKAVNMYNICVLYIVHNSDATFPPIQSSAKHNIIYVQDFGLLFEWMDNYISSLDPVEKEYEKEMYEAALNEFKETINSTDSISEASRHLLEFSELEEFKSDHEILKLITDFIQPYHLAAIFSIRTFMCYLWC</sequence>
<accession>A0ACC2NE44</accession>
<evidence type="ECO:0000313" key="2">
    <source>
        <dbReference type="Proteomes" id="UP001239111"/>
    </source>
</evidence>
<dbReference type="EMBL" id="CM056743">
    <property type="protein sequence ID" value="KAJ8669475.1"/>
    <property type="molecule type" value="Genomic_DNA"/>
</dbReference>
<comment type="caution">
    <text evidence="1">The sequence shown here is derived from an EMBL/GenBank/DDBJ whole genome shotgun (WGS) entry which is preliminary data.</text>
</comment>
<protein>
    <submittedName>
        <fullName evidence="1">Uncharacterized protein</fullName>
    </submittedName>
</protein>
<keyword evidence="2" id="KW-1185">Reference proteome</keyword>
<evidence type="ECO:0000313" key="1">
    <source>
        <dbReference type="EMBL" id="KAJ8669475.1"/>
    </source>
</evidence>
<proteinExistence type="predicted"/>
<reference evidence="1" key="1">
    <citation type="submission" date="2023-04" db="EMBL/GenBank/DDBJ databases">
        <title>A chromosome-level genome assembly of the parasitoid wasp Eretmocerus hayati.</title>
        <authorList>
            <person name="Zhong Y."/>
            <person name="Liu S."/>
            <person name="Liu Y."/>
        </authorList>
    </citation>
    <scope>NUCLEOTIDE SEQUENCE</scope>
    <source>
        <strain evidence="1">ZJU_SS_LIU_2023</strain>
    </source>
</reference>
<name>A0ACC2NE44_9HYME</name>
<gene>
    <name evidence="1" type="ORF">QAD02_000734</name>
</gene>